<organism evidence="1 2">
    <name type="scientific">Cryptolaemus montrouzieri</name>
    <dbReference type="NCBI Taxonomy" id="559131"/>
    <lineage>
        <taxon>Eukaryota</taxon>
        <taxon>Metazoa</taxon>
        <taxon>Ecdysozoa</taxon>
        <taxon>Arthropoda</taxon>
        <taxon>Hexapoda</taxon>
        <taxon>Insecta</taxon>
        <taxon>Pterygota</taxon>
        <taxon>Neoptera</taxon>
        <taxon>Endopterygota</taxon>
        <taxon>Coleoptera</taxon>
        <taxon>Polyphaga</taxon>
        <taxon>Cucujiformia</taxon>
        <taxon>Coccinelloidea</taxon>
        <taxon>Coccinellidae</taxon>
        <taxon>Scymninae</taxon>
        <taxon>Scymnini</taxon>
        <taxon>Cryptolaemus</taxon>
    </lineage>
</organism>
<dbReference type="Proteomes" id="UP001516400">
    <property type="component" value="Unassembled WGS sequence"/>
</dbReference>
<comment type="caution">
    <text evidence="1">The sequence shown here is derived from an EMBL/GenBank/DDBJ whole genome shotgun (WGS) entry which is preliminary data.</text>
</comment>
<protein>
    <submittedName>
        <fullName evidence="1">Uncharacterized protein</fullName>
    </submittedName>
</protein>
<dbReference type="AlphaFoldDB" id="A0ABD2MVI1"/>
<name>A0ABD2MVI1_9CUCU</name>
<evidence type="ECO:0000313" key="1">
    <source>
        <dbReference type="EMBL" id="KAL3270495.1"/>
    </source>
</evidence>
<keyword evidence="2" id="KW-1185">Reference proteome</keyword>
<reference evidence="1 2" key="1">
    <citation type="journal article" date="2021" name="BMC Biol.">
        <title>Horizontally acquired antibacterial genes associated with adaptive radiation of ladybird beetles.</title>
        <authorList>
            <person name="Li H.S."/>
            <person name="Tang X.F."/>
            <person name="Huang Y.H."/>
            <person name="Xu Z.Y."/>
            <person name="Chen M.L."/>
            <person name="Du X.Y."/>
            <person name="Qiu B.Y."/>
            <person name="Chen P.T."/>
            <person name="Zhang W."/>
            <person name="Slipinski A."/>
            <person name="Escalona H.E."/>
            <person name="Waterhouse R.M."/>
            <person name="Zwick A."/>
            <person name="Pang H."/>
        </authorList>
    </citation>
    <scope>NUCLEOTIDE SEQUENCE [LARGE SCALE GENOMIC DNA]</scope>
    <source>
        <strain evidence="1">SYSU2018</strain>
    </source>
</reference>
<sequence>MCTTMAVFHSFGSCAPSKIFIIAAAKGPDKVITHLLRKAPGTPSSRGQALSLNDSKSFITFLGVKTTVVRCSGSKVDTQFKSSRVKLIDTVLRSSVPPQFHQQS</sequence>
<evidence type="ECO:0000313" key="2">
    <source>
        <dbReference type="Proteomes" id="UP001516400"/>
    </source>
</evidence>
<gene>
    <name evidence="1" type="ORF">HHI36_021035</name>
</gene>
<proteinExistence type="predicted"/>
<accession>A0ABD2MVI1</accession>
<dbReference type="EMBL" id="JABFTP020000042">
    <property type="protein sequence ID" value="KAL3270495.1"/>
    <property type="molecule type" value="Genomic_DNA"/>
</dbReference>